<dbReference type="RefSeq" id="WP_248939432.1">
    <property type="nucleotide sequence ID" value="NZ_JAKIKS010000018.1"/>
</dbReference>
<dbReference type="EMBL" id="JAKIKS010000018">
    <property type="protein sequence ID" value="MCL1124148.1"/>
    <property type="molecule type" value="Genomic_DNA"/>
</dbReference>
<proteinExistence type="predicted"/>
<evidence type="ECO:0000313" key="3">
    <source>
        <dbReference type="Proteomes" id="UP001203423"/>
    </source>
</evidence>
<keyword evidence="3" id="KW-1185">Reference proteome</keyword>
<comment type="caution">
    <text evidence="2">The sequence shown here is derived from an EMBL/GenBank/DDBJ whole genome shotgun (WGS) entry which is preliminary data.</text>
</comment>
<evidence type="ECO:0000313" key="2">
    <source>
        <dbReference type="EMBL" id="MCL1124148.1"/>
    </source>
</evidence>
<name>A0ABT0L8W8_9GAMM</name>
<evidence type="ECO:0000256" key="1">
    <source>
        <dbReference type="SAM" id="MobiDB-lite"/>
    </source>
</evidence>
<accession>A0ABT0L8W8</accession>
<reference evidence="2 3" key="1">
    <citation type="submission" date="2022-01" db="EMBL/GenBank/DDBJ databases">
        <title>Whole genome-based taxonomy of the Shewanellaceae.</title>
        <authorList>
            <person name="Martin-Rodriguez A.J."/>
        </authorList>
    </citation>
    <scope>NUCLEOTIDE SEQUENCE [LARGE SCALE GENOMIC DNA]</scope>
    <source>
        <strain evidence="2 3">DSM 17177</strain>
    </source>
</reference>
<gene>
    <name evidence="2" type="ORF">L2764_06580</name>
</gene>
<organism evidence="2 3">
    <name type="scientific">Shewanella surugensis</name>
    <dbReference type="NCBI Taxonomy" id="212020"/>
    <lineage>
        <taxon>Bacteria</taxon>
        <taxon>Pseudomonadati</taxon>
        <taxon>Pseudomonadota</taxon>
        <taxon>Gammaproteobacteria</taxon>
        <taxon>Alteromonadales</taxon>
        <taxon>Shewanellaceae</taxon>
        <taxon>Shewanella</taxon>
    </lineage>
</organism>
<evidence type="ECO:0008006" key="4">
    <source>
        <dbReference type="Google" id="ProtNLM"/>
    </source>
</evidence>
<feature type="region of interest" description="Disordered" evidence="1">
    <location>
        <begin position="166"/>
        <end position="196"/>
    </location>
</feature>
<sequence length="196" mass="21870">MAKLFNLDKKFNQEDIASLLYISSRQVRNLMQQGFLPQAKGRDGIDPLACIHAYITYKSKSRNSKEKAETDADEEEEFDKIENKLKLEDKRESIAMKRAKRMLFEKTYGPLDIISDVLQQVGGNLATIHDGLISKMKLAWPDMPVEAVEVLTNELTAAANECSEITPDLSDYTDGDPEDGPAWIVGDEESASSIGP</sequence>
<dbReference type="Proteomes" id="UP001203423">
    <property type="component" value="Unassembled WGS sequence"/>
</dbReference>
<protein>
    <recommendedName>
        <fullName evidence="4">Terminase small subunit</fullName>
    </recommendedName>
</protein>